<dbReference type="eggNOG" id="COG1114">
    <property type="taxonomic scope" value="Bacteria"/>
</dbReference>
<evidence type="ECO:0000256" key="7">
    <source>
        <dbReference type="ARBA" id="ARBA00022989"/>
    </source>
</evidence>
<feature type="transmembrane region" description="Helical" evidence="9">
    <location>
        <begin position="93"/>
        <end position="116"/>
    </location>
</feature>
<evidence type="ECO:0000256" key="8">
    <source>
        <dbReference type="ARBA" id="ARBA00023136"/>
    </source>
</evidence>
<comment type="subcellular location">
    <subcellularLocation>
        <location evidence="1">Cell membrane</location>
        <topology evidence="1">Multi-pass membrane protein</topology>
    </subcellularLocation>
</comment>
<evidence type="ECO:0000256" key="9">
    <source>
        <dbReference type="SAM" id="Phobius"/>
    </source>
</evidence>
<organism evidence="10 11">
    <name type="scientific">Simkania negevensis (strain ATCC VR-1471 / DSM 27360 / Z)</name>
    <dbReference type="NCBI Taxonomy" id="331113"/>
    <lineage>
        <taxon>Bacteria</taxon>
        <taxon>Pseudomonadati</taxon>
        <taxon>Chlamydiota</taxon>
        <taxon>Chlamydiia</taxon>
        <taxon>Parachlamydiales</taxon>
        <taxon>Simkaniaceae</taxon>
        <taxon>Simkania</taxon>
    </lineage>
</organism>
<dbReference type="InterPro" id="IPR004685">
    <property type="entry name" value="Brnchd-chn_aa_trnsp_Livcs"/>
</dbReference>
<evidence type="ECO:0000313" key="10">
    <source>
        <dbReference type="EMBL" id="CCB89016.1"/>
    </source>
</evidence>
<dbReference type="HOGENOM" id="CLU_036807_0_2_0"/>
<keyword evidence="5 9" id="KW-0812">Transmembrane</keyword>
<dbReference type="GO" id="GO:0005886">
    <property type="term" value="C:plasma membrane"/>
    <property type="evidence" value="ECO:0007669"/>
    <property type="project" value="UniProtKB-SubCell"/>
</dbReference>
<feature type="transmembrane region" description="Helical" evidence="9">
    <location>
        <begin position="128"/>
        <end position="149"/>
    </location>
</feature>
<evidence type="ECO:0000256" key="5">
    <source>
        <dbReference type="ARBA" id="ARBA00022692"/>
    </source>
</evidence>
<evidence type="ECO:0000256" key="1">
    <source>
        <dbReference type="ARBA" id="ARBA00004651"/>
    </source>
</evidence>
<dbReference type="GO" id="GO:0015190">
    <property type="term" value="F:L-leucine transmembrane transporter activity"/>
    <property type="evidence" value="ECO:0007669"/>
    <property type="project" value="TreeGrafter"/>
</dbReference>
<dbReference type="EMBL" id="FR872582">
    <property type="protein sequence ID" value="CCB89016.1"/>
    <property type="molecule type" value="Genomic_DNA"/>
</dbReference>
<feature type="transmembrane region" description="Helical" evidence="9">
    <location>
        <begin position="206"/>
        <end position="229"/>
    </location>
</feature>
<dbReference type="GO" id="GO:0005304">
    <property type="term" value="F:L-valine transmembrane transporter activity"/>
    <property type="evidence" value="ECO:0007669"/>
    <property type="project" value="TreeGrafter"/>
</dbReference>
<keyword evidence="7 9" id="KW-1133">Transmembrane helix</keyword>
<dbReference type="STRING" id="331113.SNE_A11390"/>
<sequence length="367" mass="40156">MFFGAGNITFPLIIGQNVESGIVFALIGLILTAVVMPFTGLMSITLFEGDYRSFFNRIGKIPALIVILILLGIIGPFGGIPRLVTLTFATLKVYFTGMHMLTFSLISCFLIFLFCWKKSRTIDLIGYILSPVLVFSLVFIIVKGLFFSTPEVMEGSHVPHPFLYGLKEGYNTMDLIAAFFFSSLVYERLKQQAGAKGKATSLFTSVFKASLIGAALLSIVYIGFGYVAAHFSHALAGTPIDQLVGRLGHIVLGKHAGLIVCLSIVLTCLTTAIALTVVCADFLQQHIFKEKVKYEYSLGLILILTALTTTLEFTGIVQMLSPVLQVIYPSLLVLCLFNILHKTLAVKSIKIPVFAAMSLVLYFQHVA</sequence>
<evidence type="ECO:0000256" key="6">
    <source>
        <dbReference type="ARBA" id="ARBA00022970"/>
    </source>
</evidence>
<feature type="transmembrane region" description="Helical" evidence="9">
    <location>
        <begin position="169"/>
        <end position="186"/>
    </location>
</feature>
<reference evidence="10 11" key="2">
    <citation type="journal article" date="2011" name="Mol. Biol. Evol.">
        <title>Unity in variety--the pan-genome of the Chlamydiae.</title>
        <authorList>
            <person name="Collingro A."/>
            <person name="Tischler P."/>
            <person name="Weinmaier T."/>
            <person name="Penz T."/>
            <person name="Heinz E."/>
            <person name="Brunham R.C."/>
            <person name="Read T.D."/>
            <person name="Bavoil P.M."/>
            <person name="Sachse K."/>
            <person name="Kahane S."/>
            <person name="Friedman M.G."/>
            <person name="Rattei T."/>
            <person name="Myers G.S."/>
            <person name="Horn M."/>
        </authorList>
    </citation>
    <scope>NUCLEOTIDE SEQUENCE [LARGE SCALE GENOMIC DNA]</scope>
    <source>
        <strain evidence="11">ATCC VR-1471 / Z</strain>
    </source>
</reference>
<dbReference type="Proteomes" id="UP000000496">
    <property type="component" value="Chromosome gsn.131"/>
</dbReference>
<proteinExistence type="inferred from homology"/>
<dbReference type="GO" id="GO:0015188">
    <property type="term" value="F:L-isoleucine transmembrane transporter activity"/>
    <property type="evidence" value="ECO:0007669"/>
    <property type="project" value="TreeGrafter"/>
</dbReference>
<accession>F8L4X9</accession>
<dbReference type="PANTHER" id="PTHR30588">
    <property type="entry name" value="BRANCHED-CHAIN AMINO ACID TRANSPORT SYSTEM 2 CARRIER PROTEIN"/>
    <property type="match status" value="1"/>
</dbReference>
<keyword evidence="8 9" id="KW-0472">Membrane</keyword>
<evidence type="ECO:0000256" key="4">
    <source>
        <dbReference type="ARBA" id="ARBA00022475"/>
    </source>
</evidence>
<protein>
    <submittedName>
        <fullName evidence="10">Putative branched-chain amino acid transport system II carrier protein</fullName>
    </submittedName>
</protein>
<feature type="transmembrane region" description="Helical" evidence="9">
    <location>
        <begin position="323"/>
        <end position="340"/>
    </location>
</feature>
<evidence type="ECO:0000313" key="11">
    <source>
        <dbReference type="Proteomes" id="UP000000496"/>
    </source>
</evidence>
<name>F8L4X9_SIMNZ</name>
<evidence type="ECO:0000256" key="2">
    <source>
        <dbReference type="ARBA" id="ARBA00008540"/>
    </source>
</evidence>
<keyword evidence="6" id="KW-0029">Amino-acid transport</keyword>
<comment type="similarity">
    <text evidence="2">Belongs to the branched chain amino acid transporter family.</text>
</comment>
<feature type="transmembrane region" description="Helical" evidence="9">
    <location>
        <begin position="295"/>
        <end position="317"/>
    </location>
</feature>
<dbReference type="PANTHER" id="PTHR30588:SF0">
    <property type="entry name" value="BRANCHED-CHAIN AMINO ACID PERMEASE BRNQ"/>
    <property type="match status" value="1"/>
</dbReference>
<dbReference type="GO" id="GO:0015818">
    <property type="term" value="P:isoleucine transport"/>
    <property type="evidence" value="ECO:0007669"/>
    <property type="project" value="TreeGrafter"/>
</dbReference>
<dbReference type="Pfam" id="PF05525">
    <property type="entry name" value="Branch_AA_trans"/>
    <property type="match status" value="1"/>
</dbReference>
<feature type="transmembrane region" description="Helical" evidence="9">
    <location>
        <begin position="22"/>
        <end position="49"/>
    </location>
</feature>
<keyword evidence="11" id="KW-1185">Reference proteome</keyword>
<keyword evidence="4" id="KW-1003">Cell membrane</keyword>
<dbReference type="KEGG" id="sng:SNE_A11390"/>
<feature type="transmembrane region" description="Helical" evidence="9">
    <location>
        <begin position="61"/>
        <end position="81"/>
    </location>
</feature>
<gene>
    <name evidence="10" type="primary">braB</name>
    <name evidence="10" type="ordered locus">SNE_A11390</name>
</gene>
<dbReference type="AlphaFoldDB" id="F8L4X9"/>
<evidence type="ECO:0000256" key="3">
    <source>
        <dbReference type="ARBA" id="ARBA00022448"/>
    </source>
</evidence>
<reference key="1">
    <citation type="journal article" date="2011" name="Mol. Biol. Evol.">
        <title>Unity in variety -- the pan-genome of the Chlamydiae.</title>
        <authorList>
            <person name="Collingro A."/>
            <person name="Tischler P."/>
            <person name="Weinmaier T."/>
            <person name="Penz T."/>
            <person name="Heinz E."/>
            <person name="Brunham R.C."/>
            <person name="Read T.D."/>
            <person name="Bavoil P.M."/>
            <person name="Sachse K."/>
            <person name="Kahane S."/>
            <person name="Friedman M.G."/>
            <person name="Rattei T."/>
            <person name="Myers G.S.A."/>
            <person name="Horn M."/>
        </authorList>
    </citation>
    <scope>NUCLEOTIDE SEQUENCE</scope>
    <source>
        <strain>Z</strain>
    </source>
</reference>
<keyword evidence="3" id="KW-0813">Transport</keyword>
<dbReference type="GO" id="GO:0015820">
    <property type="term" value="P:L-leucine transport"/>
    <property type="evidence" value="ECO:0007669"/>
    <property type="project" value="TreeGrafter"/>
</dbReference>
<feature type="transmembrane region" description="Helical" evidence="9">
    <location>
        <begin position="256"/>
        <end position="283"/>
    </location>
</feature>